<dbReference type="EMBL" id="CAAHFG010000001">
    <property type="protein sequence ID" value="VGO12046.1"/>
    <property type="molecule type" value="Genomic_DNA"/>
</dbReference>
<dbReference type="AlphaFoldDB" id="A0A6C2TXP7"/>
<organism evidence="4 5">
    <name type="scientific">Pontiella desulfatans</name>
    <dbReference type="NCBI Taxonomy" id="2750659"/>
    <lineage>
        <taxon>Bacteria</taxon>
        <taxon>Pseudomonadati</taxon>
        <taxon>Kiritimatiellota</taxon>
        <taxon>Kiritimatiellia</taxon>
        <taxon>Kiritimatiellales</taxon>
        <taxon>Pontiellaceae</taxon>
        <taxon>Pontiella</taxon>
    </lineage>
</organism>
<dbReference type="Gene3D" id="1.10.1200.10">
    <property type="entry name" value="ACP-like"/>
    <property type="match status" value="1"/>
</dbReference>
<dbReference type="InterPro" id="IPR009081">
    <property type="entry name" value="PP-bd_ACP"/>
</dbReference>
<dbReference type="Pfam" id="PF00550">
    <property type="entry name" value="PP-binding"/>
    <property type="match status" value="1"/>
</dbReference>
<dbReference type="SUPFAM" id="SSF47336">
    <property type="entry name" value="ACP-like"/>
    <property type="match status" value="1"/>
</dbReference>
<evidence type="ECO:0000256" key="2">
    <source>
        <dbReference type="ARBA" id="ARBA00022553"/>
    </source>
</evidence>
<evidence type="ECO:0000256" key="1">
    <source>
        <dbReference type="ARBA" id="ARBA00022450"/>
    </source>
</evidence>
<accession>A0A6C2TXP7</accession>
<dbReference type="PROSITE" id="PS50075">
    <property type="entry name" value="CARRIER"/>
    <property type="match status" value="1"/>
</dbReference>
<proteinExistence type="predicted"/>
<evidence type="ECO:0000313" key="5">
    <source>
        <dbReference type="Proteomes" id="UP000366872"/>
    </source>
</evidence>
<dbReference type="RefSeq" id="WP_136077746.1">
    <property type="nucleotide sequence ID" value="NZ_CAAHFG010000001.1"/>
</dbReference>
<evidence type="ECO:0000259" key="3">
    <source>
        <dbReference type="PROSITE" id="PS50075"/>
    </source>
</evidence>
<keyword evidence="1" id="KW-0596">Phosphopantetheine</keyword>
<dbReference type="PROSITE" id="PS00012">
    <property type="entry name" value="PHOSPHOPANTETHEINE"/>
    <property type="match status" value="1"/>
</dbReference>
<feature type="domain" description="Carrier" evidence="3">
    <location>
        <begin position="1"/>
        <end position="78"/>
    </location>
</feature>
<sequence length="80" mass="8992">MEKIETELRERIAGILSLETDGLDMEAPLHTLGLDSMRMVEILVFIETHYGIDLMKSGMQREDIASIAALARSIERMKSA</sequence>
<name>A0A6C2TXP7_PONDE</name>
<gene>
    <name evidence="4" type="ORF">PDESU_00595</name>
</gene>
<evidence type="ECO:0000313" key="4">
    <source>
        <dbReference type="EMBL" id="VGO12046.1"/>
    </source>
</evidence>
<dbReference type="Proteomes" id="UP000366872">
    <property type="component" value="Unassembled WGS sequence"/>
</dbReference>
<keyword evidence="5" id="KW-1185">Reference proteome</keyword>
<dbReference type="InterPro" id="IPR006162">
    <property type="entry name" value="Ppantetheine_attach_site"/>
</dbReference>
<keyword evidence="2" id="KW-0597">Phosphoprotein</keyword>
<dbReference type="InterPro" id="IPR036736">
    <property type="entry name" value="ACP-like_sf"/>
</dbReference>
<protein>
    <recommendedName>
        <fullName evidence="3">Carrier domain-containing protein</fullName>
    </recommendedName>
</protein>
<reference evidence="4 5" key="1">
    <citation type="submission" date="2019-04" db="EMBL/GenBank/DDBJ databases">
        <authorList>
            <person name="Van Vliet M D."/>
        </authorList>
    </citation>
    <scope>NUCLEOTIDE SEQUENCE [LARGE SCALE GENOMIC DNA]</scope>
    <source>
        <strain evidence="4 5">F1</strain>
    </source>
</reference>